<feature type="transmembrane region" description="Helical" evidence="1">
    <location>
        <begin position="85"/>
        <end position="102"/>
    </location>
</feature>
<evidence type="ECO:0000313" key="2">
    <source>
        <dbReference type="EMBL" id="KYO40148.1"/>
    </source>
</evidence>
<dbReference type="Proteomes" id="UP000050525">
    <property type="component" value="Unassembled WGS sequence"/>
</dbReference>
<reference evidence="2 3" key="1">
    <citation type="journal article" date="2012" name="Genome Biol.">
        <title>Sequencing three crocodilian genomes to illuminate the evolution of archosaurs and amniotes.</title>
        <authorList>
            <person name="St John J.A."/>
            <person name="Braun E.L."/>
            <person name="Isberg S.R."/>
            <person name="Miles L.G."/>
            <person name="Chong A.Y."/>
            <person name="Gongora J."/>
            <person name="Dalzell P."/>
            <person name="Moran C."/>
            <person name="Bed'hom B."/>
            <person name="Abzhanov A."/>
            <person name="Burgess S.C."/>
            <person name="Cooksey A.M."/>
            <person name="Castoe T.A."/>
            <person name="Crawford N.G."/>
            <person name="Densmore L.D."/>
            <person name="Drew J.C."/>
            <person name="Edwards S.V."/>
            <person name="Faircloth B.C."/>
            <person name="Fujita M.K."/>
            <person name="Greenwold M.J."/>
            <person name="Hoffmann F.G."/>
            <person name="Howard J.M."/>
            <person name="Iguchi T."/>
            <person name="Janes D.E."/>
            <person name="Khan S.Y."/>
            <person name="Kohno S."/>
            <person name="de Koning A.J."/>
            <person name="Lance S.L."/>
            <person name="McCarthy F.M."/>
            <person name="McCormack J.E."/>
            <person name="Merchant M.E."/>
            <person name="Peterson D.G."/>
            <person name="Pollock D.D."/>
            <person name="Pourmand N."/>
            <person name="Raney B.J."/>
            <person name="Roessler K.A."/>
            <person name="Sanford J.R."/>
            <person name="Sawyer R.H."/>
            <person name="Schmidt C.J."/>
            <person name="Triplett E.W."/>
            <person name="Tuberville T.D."/>
            <person name="Venegas-Anaya M."/>
            <person name="Howard J.T."/>
            <person name="Jarvis E.D."/>
            <person name="Guillette L.J.Jr."/>
            <person name="Glenn T.C."/>
            <person name="Green R.E."/>
            <person name="Ray D.A."/>
        </authorList>
    </citation>
    <scope>NUCLEOTIDE SEQUENCE [LARGE SCALE GENOMIC DNA]</scope>
    <source>
        <strain evidence="2">KSC_2009_1</strain>
    </source>
</reference>
<accession>A0A151NTP2</accession>
<protein>
    <submittedName>
        <fullName evidence="2">Uncharacterized protein</fullName>
    </submittedName>
</protein>
<proteinExistence type="predicted"/>
<evidence type="ECO:0000256" key="1">
    <source>
        <dbReference type="SAM" id="Phobius"/>
    </source>
</evidence>
<gene>
    <name evidence="2" type="ORF">Y1Q_0022081</name>
</gene>
<keyword evidence="1" id="KW-1133">Transmembrane helix</keyword>
<comment type="caution">
    <text evidence="2">The sequence shown here is derived from an EMBL/GenBank/DDBJ whole genome shotgun (WGS) entry which is preliminary data.</text>
</comment>
<organism evidence="2 3">
    <name type="scientific">Alligator mississippiensis</name>
    <name type="common">American alligator</name>
    <dbReference type="NCBI Taxonomy" id="8496"/>
    <lineage>
        <taxon>Eukaryota</taxon>
        <taxon>Metazoa</taxon>
        <taxon>Chordata</taxon>
        <taxon>Craniata</taxon>
        <taxon>Vertebrata</taxon>
        <taxon>Euteleostomi</taxon>
        <taxon>Archelosauria</taxon>
        <taxon>Archosauria</taxon>
        <taxon>Crocodylia</taxon>
        <taxon>Alligatoridae</taxon>
        <taxon>Alligatorinae</taxon>
        <taxon>Alligator</taxon>
    </lineage>
</organism>
<name>A0A151NTP2_ALLMI</name>
<keyword evidence="1" id="KW-0472">Membrane</keyword>
<keyword evidence="3" id="KW-1185">Reference proteome</keyword>
<evidence type="ECO:0000313" key="3">
    <source>
        <dbReference type="Proteomes" id="UP000050525"/>
    </source>
</evidence>
<sequence length="127" mass="14922">MSMNKQPACDTFNSLYPTVPAKFCLHFLAIIICLWLDICFLQIFKRQEERKETKQTWTFSLISKERPINNLKTIYLQKLNNKKTIAFLRSLFIMLTNTSASFCYTTPLAIPEVLFFLLATPFSYFKD</sequence>
<dbReference type="AlphaFoldDB" id="A0A151NTP2"/>
<dbReference type="EMBL" id="AKHW03002075">
    <property type="protein sequence ID" value="KYO40148.1"/>
    <property type="molecule type" value="Genomic_DNA"/>
</dbReference>
<keyword evidence="1" id="KW-0812">Transmembrane</keyword>
<feature type="transmembrane region" description="Helical" evidence="1">
    <location>
        <begin position="20"/>
        <end position="44"/>
    </location>
</feature>